<dbReference type="AlphaFoldDB" id="A0A0V1DL39"/>
<reference evidence="1 2" key="1">
    <citation type="submission" date="2015-01" db="EMBL/GenBank/DDBJ databases">
        <title>Evolution of Trichinella species and genotypes.</title>
        <authorList>
            <person name="Korhonen P.K."/>
            <person name="Edoardo P."/>
            <person name="Giuseppe L.R."/>
            <person name="Gasser R.B."/>
        </authorList>
    </citation>
    <scope>NUCLEOTIDE SEQUENCE [LARGE SCALE GENOMIC DNA]</scope>
    <source>
        <strain evidence="1">ISS1029</strain>
    </source>
</reference>
<protein>
    <submittedName>
        <fullName evidence="1">Uncharacterized protein</fullName>
    </submittedName>
</protein>
<accession>A0A0V1DL39</accession>
<dbReference type="Proteomes" id="UP000055024">
    <property type="component" value="Unassembled WGS sequence"/>
</dbReference>
<name>A0A0V1DL39_9BILA</name>
<comment type="caution">
    <text evidence="1">The sequence shown here is derived from an EMBL/GenBank/DDBJ whole genome shotgun (WGS) entry which is preliminary data.</text>
</comment>
<organism evidence="1 2">
    <name type="scientific">Trichinella zimbabwensis</name>
    <dbReference type="NCBI Taxonomy" id="268475"/>
    <lineage>
        <taxon>Eukaryota</taxon>
        <taxon>Metazoa</taxon>
        <taxon>Ecdysozoa</taxon>
        <taxon>Nematoda</taxon>
        <taxon>Enoplea</taxon>
        <taxon>Dorylaimia</taxon>
        <taxon>Trichinellida</taxon>
        <taxon>Trichinellidae</taxon>
        <taxon>Trichinella</taxon>
    </lineage>
</organism>
<proteinExistence type="predicted"/>
<sequence length="64" mass="7387">MSDDVSARTTLIARCESAVSASSVRFPPELVQLLRGRRRWGKVDLQNRPLEQWTKTVAKARFDW</sequence>
<dbReference type="EMBL" id="JYDP01009816">
    <property type="protein sequence ID" value="KRY62332.1"/>
    <property type="molecule type" value="Genomic_DNA"/>
</dbReference>
<keyword evidence="2" id="KW-1185">Reference proteome</keyword>
<feature type="non-terminal residue" evidence="1">
    <location>
        <position position="64"/>
    </location>
</feature>
<evidence type="ECO:0000313" key="2">
    <source>
        <dbReference type="Proteomes" id="UP000055024"/>
    </source>
</evidence>
<evidence type="ECO:0000313" key="1">
    <source>
        <dbReference type="EMBL" id="KRY62332.1"/>
    </source>
</evidence>
<gene>
    <name evidence="1" type="ORF">T11_11521</name>
</gene>